<dbReference type="InterPro" id="IPR025177">
    <property type="entry name" value="MciZ"/>
</dbReference>
<comment type="caution">
    <text evidence="1">The sequence shown here is derived from an EMBL/GenBank/DDBJ whole genome shotgun (WGS) entry which is preliminary data.</text>
</comment>
<accession>A0A926NE20</accession>
<name>A0A926NE20_9BACI</name>
<protein>
    <submittedName>
        <fullName evidence="1">Z-ring formation inhibitor MciZ</fullName>
    </submittedName>
</protein>
<gene>
    <name evidence="1" type="primary">mciZ</name>
    <name evidence="1" type="ORF">IC621_00610</name>
</gene>
<proteinExistence type="predicted"/>
<dbReference type="AlphaFoldDB" id="A0A926NE20"/>
<dbReference type="Proteomes" id="UP000626844">
    <property type="component" value="Unassembled WGS sequence"/>
</dbReference>
<evidence type="ECO:0000313" key="1">
    <source>
        <dbReference type="EMBL" id="MBD1378718.1"/>
    </source>
</evidence>
<dbReference type="Pfam" id="PF13072">
    <property type="entry name" value="MciZ"/>
    <property type="match status" value="1"/>
</dbReference>
<dbReference type="EMBL" id="JACXAI010000001">
    <property type="protein sequence ID" value="MBD1378718.1"/>
    <property type="molecule type" value="Genomic_DNA"/>
</dbReference>
<evidence type="ECO:0000313" key="2">
    <source>
        <dbReference type="Proteomes" id="UP000626844"/>
    </source>
</evidence>
<reference evidence="1" key="1">
    <citation type="submission" date="2020-09" db="EMBL/GenBank/DDBJ databases">
        <title>A novel bacterium of genus Bacillus, isolated from South China Sea.</title>
        <authorList>
            <person name="Huang H."/>
            <person name="Mo K."/>
            <person name="Hu Y."/>
        </authorList>
    </citation>
    <scope>NUCLEOTIDE SEQUENCE</scope>
    <source>
        <strain evidence="1">IB182487</strain>
    </source>
</reference>
<organism evidence="1 2">
    <name type="scientific">Metabacillus arenae</name>
    <dbReference type="NCBI Taxonomy" id="2771434"/>
    <lineage>
        <taxon>Bacteria</taxon>
        <taxon>Bacillati</taxon>
        <taxon>Bacillota</taxon>
        <taxon>Bacilli</taxon>
        <taxon>Bacillales</taxon>
        <taxon>Bacillaceae</taxon>
        <taxon>Metabacillus</taxon>
    </lineage>
</organism>
<dbReference type="RefSeq" id="WP_191154715.1">
    <property type="nucleotide sequence ID" value="NZ_JACXAI010000001.1"/>
</dbReference>
<keyword evidence="2" id="KW-1185">Reference proteome</keyword>
<sequence length="40" mass="5081">MKVYRIEKRVVMVGKAWEIRYMLKKYSRQFKTVKEWIEKT</sequence>